<dbReference type="EMBL" id="ML986630">
    <property type="protein sequence ID" value="KAF2263138.1"/>
    <property type="molecule type" value="Genomic_DNA"/>
</dbReference>
<protein>
    <submittedName>
        <fullName evidence="3">Uncharacterized protein</fullName>
    </submittedName>
</protein>
<proteinExistence type="predicted"/>
<keyword evidence="1" id="KW-1133">Transmembrane helix</keyword>
<evidence type="ECO:0000313" key="3">
    <source>
        <dbReference type="EMBL" id="KAF2263138.1"/>
    </source>
</evidence>
<evidence type="ECO:0000256" key="2">
    <source>
        <dbReference type="SAM" id="SignalP"/>
    </source>
</evidence>
<organism evidence="3 4">
    <name type="scientific">Lojkania enalia</name>
    <dbReference type="NCBI Taxonomy" id="147567"/>
    <lineage>
        <taxon>Eukaryota</taxon>
        <taxon>Fungi</taxon>
        <taxon>Dikarya</taxon>
        <taxon>Ascomycota</taxon>
        <taxon>Pezizomycotina</taxon>
        <taxon>Dothideomycetes</taxon>
        <taxon>Pleosporomycetidae</taxon>
        <taxon>Pleosporales</taxon>
        <taxon>Pleosporales incertae sedis</taxon>
        <taxon>Lojkania</taxon>
    </lineage>
</organism>
<comment type="caution">
    <text evidence="3">The sequence shown here is derived from an EMBL/GenBank/DDBJ whole genome shotgun (WGS) entry which is preliminary data.</text>
</comment>
<dbReference type="Proteomes" id="UP000800093">
    <property type="component" value="Unassembled WGS sequence"/>
</dbReference>
<dbReference type="PANTHER" id="PTHR34414:SF1">
    <property type="entry name" value="SUBTILISIN-LIKE SERINE PROTEASE"/>
    <property type="match status" value="1"/>
</dbReference>
<dbReference type="PANTHER" id="PTHR34414">
    <property type="entry name" value="HET DOMAIN-CONTAINING PROTEIN-RELATED"/>
    <property type="match status" value="1"/>
</dbReference>
<keyword evidence="1" id="KW-0812">Transmembrane</keyword>
<accession>A0A9P4K6Q9</accession>
<dbReference type="Pfam" id="PF20246">
    <property type="entry name" value="DUF6601"/>
    <property type="match status" value="1"/>
</dbReference>
<gene>
    <name evidence="3" type="ORF">CC78DRAFT_554196</name>
</gene>
<evidence type="ECO:0000256" key="1">
    <source>
        <dbReference type="SAM" id="Phobius"/>
    </source>
</evidence>
<sequence length="321" mass="36988">MPLVTNITHLILLCSYQAAFSFRLYSSSYSTHFDNRREEEGTTDALPATYYYHKATSKRAVRDLTEDTPAFLRRELSLGSLADMLRYLWFAGANRPAILLYYYLTVGREIVVANEGRLFVKPVPRFLLNPAFCQINLQCPSACLYDNLVATCWTAPRKVALGFLYTYAYLISSKSDFHKILARELLRMHERDSSMMYERFLRAELRLSRINTIYRFIYLPRFDSYFRSWYNYGSLFGDNLAWMATATVGLATERLKDDAAFQQASYGFTVFAILGPMYAFGLVVLDALFHLIKDLPLLLGRQYTRRESHHPMLNTTLGGAA</sequence>
<dbReference type="InterPro" id="IPR046536">
    <property type="entry name" value="DUF6601"/>
</dbReference>
<dbReference type="AlphaFoldDB" id="A0A9P4K6Q9"/>
<evidence type="ECO:0000313" key="4">
    <source>
        <dbReference type="Proteomes" id="UP000800093"/>
    </source>
</evidence>
<keyword evidence="2" id="KW-0732">Signal</keyword>
<name>A0A9P4K6Q9_9PLEO</name>
<keyword evidence="4" id="KW-1185">Reference proteome</keyword>
<feature type="transmembrane region" description="Helical" evidence="1">
    <location>
        <begin position="266"/>
        <end position="292"/>
    </location>
</feature>
<feature type="chain" id="PRO_5040481248" evidence="2">
    <location>
        <begin position="22"/>
        <end position="321"/>
    </location>
</feature>
<reference evidence="4" key="1">
    <citation type="journal article" date="2020" name="Stud. Mycol.">
        <title>101 Dothideomycetes genomes: A test case for predicting lifestyles and emergence of pathogens.</title>
        <authorList>
            <person name="Haridas S."/>
            <person name="Albert R."/>
            <person name="Binder M."/>
            <person name="Bloem J."/>
            <person name="LaButti K."/>
            <person name="Salamov A."/>
            <person name="Andreopoulos B."/>
            <person name="Baker S."/>
            <person name="Barry K."/>
            <person name="Bills G."/>
            <person name="Bluhm B."/>
            <person name="Cannon C."/>
            <person name="Castanera R."/>
            <person name="Culley D."/>
            <person name="Daum C."/>
            <person name="Ezra D."/>
            <person name="Gonzalez J."/>
            <person name="Henrissat B."/>
            <person name="Kuo A."/>
            <person name="Liang C."/>
            <person name="Lipzen A."/>
            <person name="Lutzoni F."/>
            <person name="Magnuson J."/>
            <person name="Mondo S."/>
            <person name="Nolan M."/>
            <person name="Ohm R."/>
            <person name="Pangilinan J."/>
            <person name="Park H.-J."/>
            <person name="Ramirez L."/>
            <person name="Alfaro M."/>
            <person name="Sun H."/>
            <person name="Tritt A."/>
            <person name="Yoshinaga Y."/>
            <person name="Zwiers L.-H."/>
            <person name="Turgeon B."/>
            <person name="Goodwin S."/>
            <person name="Spatafora J."/>
            <person name="Crous P."/>
            <person name="Grigoriev I."/>
        </authorList>
    </citation>
    <scope>NUCLEOTIDE SEQUENCE [LARGE SCALE GENOMIC DNA]</scope>
    <source>
        <strain evidence="4">CBS 304.66</strain>
    </source>
</reference>
<keyword evidence="1" id="KW-0472">Membrane</keyword>
<dbReference type="OrthoDB" id="5086500at2759"/>
<feature type="signal peptide" evidence="2">
    <location>
        <begin position="1"/>
        <end position="21"/>
    </location>
</feature>